<evidence type="ECO:0000256" key="4">
    <source>
        <dbReference type="ARBA" id="ARBA00022645"/>
    </source>
</evidence>
<dbReference type="InterPro" id="IPR029058">
    <property type="entry name" value="AB_hydrolase_fold"/>
</dbReference>
<evidence type="ECO:0000256" key="3">
    <source>
        <dbReference type="ARBA" id="ARBA00011738"/>
    </source>
</evidence>
<dbReference type="GO" id="GO:0005764">
    <property type="term" value="C:lysosome"/>
    <property type="evidence" value="ECO:0007669"/>
    <property type="project" value="UniProtKB-SubCell"/>
</dbReference>
<evidence type="ECO:0000256" key="10">
    <source>
        <dbReference type="ARBA" id="ARBA00023180"/>
    </source>
</evidence>
<comment type="subunit">
    <text evidence="3">Homodimer.</text>
</comment>
<dbReference type="PANTHER" id="PTHR11010:SF38">
    <property type="entry name" value="LYSOSOMAL PRO-X CARBOXYPEPTIDASE"/>
    <property type="match status" value="1"/>
</dbReference>
<protein>
    <recommendedName>
        <fullName evidence="15">Lysosomal Pro-X carboxypeptidase</fullName>
        <ecNumber evidence="14">3.4.16.2</ecNumber>
    </recommendedName>
    <alternativeName>
        <fullName evidence="17">Proline carboxypeptidase</fullName>
    </alternativeName>
    <alternativeName>
        <fullName evidence="16">Prolylcarboxypeptidase</fullName>
    </alternativeName>
</protein>
<keyword evidence="5" id="KW-0645">Protease</keyword>
<evidence type="ECO:0000256" key="9">
    <source>
        <dbReference type="ARBA" id="ARBA00023157"/>
    </source>
</evidence>
<evidence type="ECO:0000256" key="5">
    <source>
        <dbReference type="ARBA" id="ARBA00022670"/>
    </source>
</evidence>
<evidence type="ECO:0000256" key="7">
    <source>
        <dbReference type="ARBA" id="ARBA00022801"/>
    </source>
</evidence>
<dbReference type="FunFam" id="1.20.120.980:FF:000002">
    <property type="entry name" value="lysosomal Pro-X carboxypeptidase"/>
    <property type="match status" value="1"/>
</dbReference>
<dbReference type="GO" id="GO:0008239">
    <property type="term" value="F:dipeptidyl-peptidase activity"/>
    <property type="evidence" value="ECO:0007669"/>
    <property type="project" value="TreeGrafter"/>
</dbReference>
<evidence type="ECO:0000256" key="11">
    <source>
        <dbReference type="ARBA" id="ARBA00023228"/>
    </source>
</evidence>
<comment type="function">
    <text evidence="13">Cleaves C-terminal amino acids linked to proline in peptides such as angiotensin II, III and des-Arg9-bradykinin. This cleavage occurs at acidic pH, but enzymatic activity is retained with some substrates at neutral pH.</text>
</comment>
<comment type="similarity">
    <text evidence="2">Belongs to the peptidase S28 family.</text>
</comment>
<evidence type="ECO:0000313" key="19">
    <source>
        <dbReference type="EMBL" id="CAH1104305.1"/>
    </source>
</evidence>
<evidence type="ECO:0000256" key="13">
    <source>
        <dbReference type="ARBA" id="ARBA00059701"/>
    </source>
</evidence>
<proteinExistence type="inferred from homology"/>
<comment type="catalytic activity">
    <reaction evidence="12">
        <text>Cleavage of a -Pro-|-Xaa bond to release a C-terminal amino acid.</text>
        <dbReference type="EC" id="3.4.16.2"/>
    </reaction>
</comment>
<keyword evidence="6 18" id="KW-0732">Signal</keyword>
<feature type="signal peptide" evidence="18">
    <location>
        <begin position="1"/>
        <end position="19"/>
    </location>
</feature>
<name>A0A9P0CR01_9CUCU</name>
<dbReference type="InterPro" id="IPR042269">
    <property type="entry name" value="Ser_carbopepase_S28_SKS"/>
</dbReference>
<evidence type="ECO:0000256" key="12">
    <source>
        <dbReference type="ARBA" id="ARBA00052013"/>
    </source>
</evidence>
<keyword evidence="8" id="KW-0865">Zymogen</keyword>
<evidence type="ECO:0000256" key="2">
    <source>
        <dbReference type="ARBA" id="ARBA00011079"/>
    </source>
</evidence>
<dbReference type="SUPFAM" id="SSF53474">
    <property type="entry name" value="alpha/beta-Hydrolases"/>
    <property type="match status" value="1"/>
</dbReference>
<evidence type="ECO:0000256" key="14">
    <source>
        <dbReference type="ARBA" id="ARBA00066456"/>
    </source>
</evidence>
<evidence type="ECO:0000256" key="16">
    <source>
        <dbReference type="ARBA" id="ARBA00076475"/>
    </source>
</evidence>
<evidence type="ECO:0000256" key="15">
    <source>
        <dbReference type="ARBA" id="ARBA00073691"/>
    </source>
</evidence>
<dbReference type="Gene3D" id="3.40.50.1820">
    <property type="entry name" value="alpha/beta hydrolase"/>
    <property type="match status" value="1"/>
</dbReference>
<evidence type="ECO:0000256" key="8">
    <source>
        <dbReference type="ARBA" id="ARBA00023145"/>
    </source>
</evidence>
<evidence type="ECO:0000256" key="1">
    <source>
        <dbReference type="ARBA" id="ARBA00004371"/>
    </source>
</evidence>
<evidence type="ECO:0000313" key="20">
    <source>
        <dbReference type="Proteomes" id="UP001153636"/>
    </source>
</evidence>
<keyword evidence="20" id="KW-1185">Reference proteome</keyword>
<feature type="chain" id="PRO_5040279566" description="Lysosomal Pro-X carboxypeptidase" evidence="18">
    <location>
        <begin position="20"/>
        <end position="478"/>
    </location>
</feature>
<sequence>MNNIVGLLLFNYYFAIVASDGYLLETKYIDVPIDHFSYTTNATFKLRYLVNDSYHGHGGPIFFYTGNEGDINNFAQNTGFMFDIAKSFEAALVFAEHRYYGTSLPFGNQSYVSPTNLGYLTSQQALADFVLIIDHLQDVYENQKNMKKLPVIAFGGSYGGMLAAYIRMKYPASVFGAIASSAPIWQFNGLIPCEDFYRITTSVYGSYSKKCATTIKNTWKIIRSFTQTPAGKANLSSLWNLCAPLNTEGDIKTLVEWVSEIIINMAMVNYPYPTSFLTALPAYPVLEFCSQLDSLTWKDEYGLLAAIGESLQIYTNYTKSVKCNVIAETSSQLDERGWNFQACTEMIMPMCSTEVDMFENEPWDFQKYSDECYKNFNIRPRAQNEPILEYGGKDIDAASNIIFSNGLLDPWSSGGVLITRNNNIKAIIIPDGAHHYDLRGQNEKDTNSVKIVREMHVNEIRRWLNRYYYDVIPKVERV</sequence>
<dbReference type="EMBL" id="OV651828">
    <property type="protein sequence ID" value="CAH1104305.1"/>
    <property type="molecule type" value="Genomic_DNA"/>
</dbReference>
<keyword evidence="4" id="KW-0121">Carboxypeptidase</keyword>
<evidence type="ECO:0000256" key="18">
    <source>
        <dbReference type="SAM" id="SignalP"/>
    </source>
</evidence>
<dbReference type="Pfam" id="PF05577">
    <property type="entry name" value="Peptidase_S28"/>
    <property type="match status" value="1"/>
</dbReference>
<comment type="subcellular location">
    <subcellularLocation>
        <location evidence="1">Lysosome</location>
    </subcellularLocation>
</comment>
<dbReference type="GO" id="GO:0006508">
    <property type="term" value="P:proteolysis"/>
    <property type="evidence" value="ECO:0007669"/>
    <property type="project" value="UniProtKB-KW"/>
</dbReference>
<accession>A0A9P0CR01</accession>
<dbReference type="OrthoDB" id="2130629at2759"/>
<dbReference type="PANTHER" id="PTHR11010">
    <property type="entry name" value="PROTEASE S28 PRO-X CARBOXYPEPTIDASE-RELATED"/>
    <property type="match status" value="1"/>
</dbReference>
<dbReference type="InterPro" id="IPR008758">
    <property type="entry name" value="Peptidase_S28"/>
</dbReference>
<evidence type="ECO:0000256" key="17">
    <source>
        <dbReference type="ARBA" id="ARBA00076608"/>
    </source>
</evidence>
<dbReference type="AlphaFoldDB" id="A0A9P0CR01"/>
<keyword evidence="11" id="KW-0458">Lysosome</keyword>
<dbReference type="GO" id="GO:0004185">
    <property type="term" value="F:serine-type carboxypeptidase activity"/>
    <property type="evidence" value="ECO:0007669"/>
    <property type="project" value="UniProtKB-EC"/>
</dbReference>
<dbReference type="EC" id="3.4.16.2" evidence="14"/>
<reference evidence="19" key="1">
    <citation type="submission" date="2022-01" db="EMBL/GenBank/DDBJ databases">
        <authorList>
            <person name="King R."/>
        </authorList>
    </citation>
    <scope>NUCLEOTIDE SEQUENCE</scope>
</reference>
<dbReference type="Gene3D" id="1.20.120.980">
    <property type="entry name" value="Serine carboxypeptidase S28, SKS domain"/>
    <property type="match status" value="1"/>
</dbReference>
<keyword evidence="10" id="KW-0325">Glycoprotein</keyword>
<gene>
    <name evidence="19" type="ORF">PSYICH_LOCUS5281</name>
</gene>
<evidence type="ECO:0000256" key="6">
    <source>
        <dbReference type="ARBA" id="ARBA00022729"/>
    </source>
</evidence>
<organism evidence="19 20">
    <name type="scientific">Psylliodes chrysocephalus</name>
    <dbReference type="NCBI Taxonomy" id="3402493"/>
    <lineage>
        <taxon>Eukaryota</taxon>
        <taxon>Metazoa</taxon>
        <taxon>Ecdysozoa</taxon>
        <taxon>Arthropoda</taxon>
        <taxon>Hexapoda</taxon>
        <taxon>Insecta</taxon>
        <taxon>Pterygota</taxon>
        <taxon>Neoptera</taxon>
        <taxon>Endopterygota</taxon>
        <taxon>Coleoptera</taxon>
        <taxon>Polyphaga</taxon>
        <taxon>Cucujiformia</taxon>
        <taxon>Chrysomeloidea</taxon>
        <taxon>Chrysomelidae</taxon>
        <taxon>Galerucinae</taxon>
        <taxon>Alticini</taxon>
        <taxon>Psylliodes</taxon>
    </lineage>
</organism>
<keyword evidence="7" id="KW-0378">Hydrolase</keyword>
<keyword evidence="9" id="KW-1015">Disulfide bond</keyword>
<dbReference type="Proteomes" id="UP001153636">
    <property type="component" value="Chromosome 16"/>
</dbReference>